<proteinExistence type="inferred from homology"/>
<comment type="cofactor">
    <cofactor evidence="1">
        <name>Mg(2+)</name>
        <dbReference type="ChEBI" id="CHEBI:18420"/>
    </cofactor>
</comment>
<dbReference type="InterPro" id="IPR036691">
    <property type="entry name" value="Endo/exonu/phosph_ase_sf"/>
</dbReference>
<comment type="caution">
    <text evidence="7">The sequence shown here is derived from an EMBL/GenBank/DDBJ whole genome shotgun (WGS) entry which is preliminary data.</text>
</comment>
<evidence type="ECO:0000256" key="3">
    <source>
        <dbReference type="ARBA" id="ARBA00022723"/>
    </source>
</evidence>
<evidence type="ECO:0000259" key="6">
    <source>
        <dbReference type="Pfam" id="PF03372"/>
    </source>
</evidence>
<dbReference type="Pfam" id="PF03372">
    <property type="entry name" value="Exo_endo_phos"/>
    <property type="match status" value="1"/>
</dbReference>
<keyword evidence="5" id="KW-0460">Magnesium</keyword>
<name>A0ABV8U420_9ACTN</name>
<organism evidence="7 8">
    <name type="scientific">Salininema proteolyticum</name>
    <dbReference type="NCBI Taxonomy" id="1607685"/>
    <lineage>
        <taxon>Bacteria</taxon>
        <taxon>Bacillati</taxon>
        <taxon>Actinomycetota</taxon>
        <taxon>Actinomycetes</taxon>
        <taxon>Glycomycetales</taxon>
        <taxon>Glycomycetaceae</taxon>
        <taxon>Salininema</taxon>
    </lineage>
</organism>
<dbReference type="EMBL" id="JBHSDK010000034">
    <property type="protein sequence ID" value="MFC4337504.1"/>
    <property type="molecule type" value="Genomic_DNA"/>
</dbReference>
<dbReference type="RefSeq" id="WP_380624557.1">
    <property type="nucleotide sequence ID" value="NZ_JBHSDK010000034.1"/>
</dbReference>
<dbReference type="InterPro" id="IPR004808">
    <property type="entry name" value="AP_endonuc_1"/>
</dbReference>
<dbReference type="Proteomes" id="UP001595823">
    <property type="component" value="Unassembled WGS sequence"/>
</dbReference>
<evidence type="ECO:0000313" key="8">
    <source>
        <dbReference type="Proteomes" id="UP001595823"/>
    </source>
</evidence>
<feature type="domain" description="Endonuclease/exonuclease/phosphatase" evidence="6">
    <location>
        <begin position="6"/>
        <end position="258"/>
    </location>
</feature>
<comment type="similarity">
    <text evidence="2">Belongs to the DNA repair enzymes AP/ExoA family.</text>
</comment>
<evidence type="ECO:0000256" key="4">
    <source>
        <dbReference type="ARBA" id="ARBA00022801"/>
    </source>
</evidence>
<dbReference type="NCBIfam" id="TIGR00633">
    <property type="entry name" value="xth"/>
    <property type="match status" value="1"/>
</dbReference>
<keyword evidence="3" id="KW-0479">Metal-binding</keyword>
<dbReference type="CDD" id="cd10281">
    <property type="entry name" value="Nape_like_AP-endo"/>
    <property type="match status" value="1"/>
</dbReference>
<protein>
    <submittedName>
        <fullName evidence="7">Exodeoxyribonuclease III</fullName>
        <ecNumber evidence="7">3.1.11.2</ecNumber>
    </submittedName>
</protein>
<keyword evidence="4 7" id="KW-0378">Hydrolase</keyword>
<dbReference type="GO" id="GO:0008311">
    <property type="term" value="F:double-stranded DNA 3'-5' DNA exonuclease activity"/>
    <property type="evidence" value="ECO:0007669"/>
    <property type="project" value="UniProtKB-EC"/>
</dbReference>
<evidence type="ECO:0000256" key="2">
    <source>
        <dbReference type="ARBA" id="ARBA00007092"/>
    </source>
</evidence>
<evidence type="ECO:0000313" key="7">
    <source>
        <dbReference type="EMBL" id="MFC4337504.1"/>
    </source>
</evidence>
<dbReference type="Gene3D" id="3.60.10.10">
    <property type="entry name" value="Endonuclease/exonuclease/phosphatase"/>
    <property type="match status" value="1"/>
</dbReference>
<dbReference type="NCBIfam" id="TIGR00195">
    <property type="entry name" value="exoDNase_III"/>
    <property type="match status" value="1"/>
</dbReference>
<dbReference type="InterPro" id="IPR005135">
    <property type="entry name" value="Endo/exonuclease/phosphatase"/>
</dbReference>
<dbReference type="EC" id="3.1.11.2" evidence="7"/>
<evidence type="ECO:0000256" key="5">
    <source>
        <dbReference type="ARBA" id="ARBA00022842"/>
    </source>
</evidence>
<dbReference type="InterPro" id="IPR037493">
    <property type="entry name" value="ExoIII-like"/>
</dbReference>
<dbReference type="PANTHER" id="PTHR43250:SF2">
    <property type="entry name" value="EXODEOXYRIBONUCLEASE III"/>
    <property type="match status" value="1"/>
</dbReference>
<dbReference type="SUPFAM" id="SSF56219">
    <property type="entry name" value="DNase I-like"/>
    <property type="match status" value="1"/>
</dbReference>
<dbReference type="PANTHER" id="PTHR43250">
    <property type="entry name" value="EXODEOXYRIBONUCLEASE III"/>
    <property type="match status" value="1"/>
</dbReference>
<gene>
    <name evidence="7" type="ORF">ACFPET_20110</name>
</gene>
<reference evidence="8" key="1">
    <citation type="journal article" date="2019" name="Int. J. Syst. Evol. Microbiol.">
        <title>The Global Catalogue of Microorganisms (GCM) 10K type strain sequencing project: providing services to taxonomists for standard genome sequencing and annotation.</title>
        <authorList>
            <consortium name="The Broad Institute Genomics Platform"/>
            <consortium name="The Broad Institute Genome Sequencing Center for Infectious Disease"/>
            <person name="Wu L."/>
            <person name="Ma J."/>
        </authorList>
    </citation>
    <scope>NUCLEOTIDE SEQUENCE [LARGE SCALE GENOMIC DNA]</scope>
    <source>
        <strain evidence="8">IBRC-M 10908</strain>
    </source>
</reference>
<sequence>MTTTIATANVNGVRAASKKGIVEWLADTDADLVLLQEVRAERDQIPAAALESGGWHWHTAPSRVAKGRAGVALLTREDDVEARVGFQSDEFDTAGRYIEIDHGPVTVGSLYLPSGETGTPRQEEKYRFLDEFGAYLRAKKKEVEAEGRHFVVGGDWNIAPKEADLKNWKNNKKTSGFLPEERAWVEALKTEAGFTDPFRELHPDQDGPYSWWSYRGKAFDNDAGWRIDYQLATPGLGAKALSARVDRAESYDTRWSDHAPVVIAYDI</sequence>
<evidence type="ECO:0000256" key="1">
    <source>
        <dbReference type="ARBA" id="ARBA00001946"/>
    </source>
</evidence>
<keyword evidence="8" id="KW-1185">Reference proteome</keyword>
<dbReference type="PROSITE" id="PS51435">
    <property type="entry name" value="AP_NUCLEASE_F1_4"/>
    <property type="match status" value="1"/>
</dbReference>
<accession>A0ABV8U420</accession>